<dbReference type="Pfam" id="PF04168">
    <property type="entry name" value="Alpha-E"/>
    <property type="match status" value="1"/>
</dbReference>
<gene>
    <name evidence="4" type="ORF">BJ993_001383</name>
</gene>
<evidence type="ECO:0000313" key="5">
    <source>
        <dbReference type="Proteomes" id="UP000562045"/>
    </source>
</evidence>
<dbReference type="PANTHER" id="PTHR34595:SF2">
    <property type="entry name" value="BLR2978 PROTEIN"/>
    <property type="match status" value="1"/>
</dbReference>
<sequence length="829" mass="90818">MTVLRDYAAGLTQPTLAGPGDDGGDNEVTSRYDEVVGPDGSLRAPWKRLAEVATQIDGDDMRRVAEEIARFLEDDGVTYSRPGERPTRWRLDPVPLIVDASSWKQLEVGLAQRAELLNAVLADLYGDQTLLAEGIVPPAVVLGHRGFTRIMARPSMRDPRPLVLSATDLGRDGDGAWRVLGDRTQAPSGLGYALENRRVLSRVMPELYREADLHRMAPYLWALRSALLQSATGDLPDPRVVVLSPGLHSETYYDQAAIASNLGFPLVQGSDLTVRDGWVLMKTPQRLERVDVILRRVDAAWSDPLELRGDSQLGVAGLAEAVRRGRVRVVNGLGSGVLENPGLLPFLPAACEHLLGEPLRLESVPTWWCGDPDGLDHVLDHLDELVVRSIDGSDLTLAGASPERIRVTVRARPHAFVGQQRLQLSQSPTWRGRTAQPADVLLRAFTLRYGSAYRPLLGGLATARDGDRTVASKDVWVLKDETTQPDQGLTDVLPMTAVRSLPATVPRVLDDMFWFGRYAERSEDMLRLVLAAHVLVADYRTRPRTTGGMSLEVTMSAVHRLTGRVEDDDEADLRSVLLDEERPGSAAHSLAGLRDALTGVRDQMSADAWRAMGSVDRARTVLEGSHHSHQVAESAGRMLTAVLALQGVTASMIRDAGWHMAAAGRYLERGLQLCHLLRLTTERRGLDVDREVLATVLTAAESSVTHRRRYRDYVRPAGVLDLLLMDPENPRSLVFALHRLKEHVAGQVASTGSTRPERLLDDLIAEVEGTDVSALVAIGGVQRPHLVAFLDDVTGQLERIAEAVRDLHFATGPRPRSFGVLPTLTEATT</sequence>
<feature type="domain" description="DUF403" evidence="2">
    <location>
        <begin position="506"/>
        <end position="809"/>
    </location>
</feature>
<dbReference type="Pfam" id="PF14403">
    <property type="entry name" value="CP_ATPgrasp_2"/>
    <property type="match status" value="1"/>
</dbReference>
<protein>
    <submittedName>
        <fullName evidence="4">Putative circularly permuted ATP-grasp superfamily protein</fullName>
    </submittedName>
</protein>
<evidence type="ECO:0000259" key="2">
    <source>
        <dbReference type="Pfam" id="PF04168"/>
    </source>
</evidence>
<dbReference type="RefSeq" id="WP_179648201.1">
    <property type="nucleotide sequence ID" value="NZ_JACBZM010000001.1"/>
</dbReference>
<reference evidence="4 5" key="1">
    <citation type="submission" date="2020-07" db="EMBL/GenBank/DDBJ databases">
        <title>Sequencing the genomes of 1000 actinobacteria strains.</title>
        <authorList>
            <person name="Klenk H.-P."/>
        </authorList>
    </citation>
    <scope>NUCLEOTIDE SEQUENCE [LARGE SCALE GENOMIC DNA]</scope>
    <source>
        <strain evidence="4 5">DSM 15131</strain>
    </source>
</reference>
<feature type="region of interest" description="Disordered" evidence="1">
    <location>
        <begin position="9"/>
        <end position="28"/>
    </location>
</feature>
<organism evidence="4 5">
    <name type="scientific">Nocardioides aromaticivorans</name>
    <dbReference type="NCBI Taxonomy" id="200618"/>
    <lineage>
        <taxon>Bacteria</taxon>
        <taxon>Bacillati</taxon>
        <taxon>Actinomycetota</taxon>
        <taxon>Actinomycetes</taxon>
        <taxon>Propionibacteriales</taxon>
        <taxon>Nocardioidaceae</taxon>
        <taxon>Nocardioides</taxon>
    </lineage>
</organism>
<evidence type="ECO:0000259" key="3">
    <source>
        <dbReference type="Pfam" id="PF14403"/>
    </source>
</evidence>
<dbReference type="EMBL" id="JACBZM010000001">
    <property type="protein sequence ID" value="NYI44303.1"/>
    <property type="molecule type" value="Genomic_DNA"/>
</dbReference>
<evidence type="ECO:0000313" key="4">
    <source>
        <dbReference type="EMBL" id="NYI44303.1"/>
    </source>
</evidence>
<evidence type="ECO:0000256" key="1">
    <source>
        <dbReference type="SAM" id="MobiDB-lite"/>
    </source>
</evidence>
<dbReference type="InterPro" id="IPR025841">
    <property type="entry name" value="CP_ATPgrasp_2"/>
</dbReference>
<dbReference type="PANTHER" id="PTHR34595">
    <property type="entry name" value="BLR5612 PROTEIN"/>
    <property type="match status" value="1"/>
</dbReference>
<dbReference type="InterPro" id="IPR051680">
    <property type="entry name" value="ATP-dep_Glu-Cys_Ligase-2"/>
</dbReference>
<dbReference type="SUPFAM" id="SSF56059">
    <property type="entry name" value="Glutathione synthetase ATP-binding domain-like"/>
    <property type="match status" value="1"/>
</dbReference>
<accession>A0A7Y9ZHE6</accession>
<dbReference type="InterPro" id="IPR007296">
    <property type="entry name" value="DUF403"/>
</dbReference>
<dbReference type="AlphaFoldDB" id="A0A7Y9ZHE6"/>
<comment type="caution">
    <text evidence="4">The sequence shown here is derived from an EMBL/GenBank/DDBJ whole genome shotgun (WGS) entry which is preliminary data.</text>
</comment>
<name>A0A7Y9ZHE6_9ACTN</name>
<feature type="domain" description="Circularly permuted ATP-grasp type 2" evidence="3">
    <location>
        <begin position="95"/>
        <end position="461"/>
    </location>
</feature>
<proteinExistence type="predicted"/>
<dbReference type="Proteomes" id="UP000562045">
    <property type="component" value="Unassembled WGS sequence"/>
</dbReference>
<dbReference type="Gene3D" id="3.30.1490.270">
    <property type="match status" value="1"/>
</dbReference>
<dbReference type="Gene3D" id="3.40.50.11290">
    <property type="match status" value="1"/>
</dbReference>